<evidence type="ECO:0000313" key="3">
    <source>
        <dbReference type="EMBL" id="XBO37955.1"/>
    </source>
</evidence>
<dbReference type="PANTHER" id="PTHR47829:SF3">
    <property type="entry name" value="AMINOGLYCOSIDE PHOSPHOTRANSFERASE DOMAIN-CONTAINING PROTEIN"/>
    <property type="match status" value="1"/>
</dbReference>
<dbReference type="InterPro" id="IPR002575">
    <property type="entry name" value="Aminoglycoside_PTrfase"/>
</dbReference>
<dbReference type="PANTHER" id="PTHR47829">
    <property type="entry name" value="HYDROLASE, PUTATIVE (AFU_ORTHOLOGUE AFUA_1G12880)-RELATED"/>
    <property type="match status" value="1"/>
</dbReference>
<evidence type="ECO:0000259" key="2">
    <source>
        <dbReference type="Pfam" id="PF01636"/>
    </source>
</evidence>
<dbReference type="SUPFAM" id="SSF56112">
    <property type="entry name" value="Protein kinase-like (PK-like)"/>
    <property type="match status" value="1"/>
</dbReference>
<accession>A0AAU7JCT1</accession>
<protein>
    <submittedName>
        <fullName evidence="3">Phosphotransferase</fullName>
    </submittedName>
</protein>
<evidence type="ECO:0000256" key="1">
    <source>
        <dbReference type="SAM" id="MobiDB-lite"/>
    </source>
</evidence>
<sequence length="353" mass="38380">MPANDAGAGPPPSVAALDVDALARWMEEHAPGFRGPLTAEKFPGGQSNPTFRIRSPSGDYVLRRKPPGQLLKSAHAVDREFRVISALAHTDVPVPKALALCADESVIGTMFYVMEHVQGRVFWDPAMPDSSPAERAAVYDAMNAALAALHSVDTTAVGLADFGRPGDYFARQVSRWSDQYRASETQPIPAMDRLIAWLGAHRPPDDGRVALVHGDYRIDNMIFAPDSAKLLAIIDWELSTLGHPFSDLAYQCMQWRLPHEGDFRGLAGVDRAASGIPTEEAYVEAYCRRMGLAGIPSWTFCLAFSFFRLAAILQGVLKRALDGNASNPERGLKMGKAVPLLAHMACELVEAKG</sequence>
<dbReference type="Gene3D" id="3.30.200.20">
    <property type="entry name" value="Phosphorylase Kinase, domain 1"/>
    <property type="match status" value="1"/>
</dbReference>
<dbReference type="InterPro" id="IPR041726">
    <property type="entry name" value="ACAD10_11_N"/>
</dbReference>
<dbReference type="RefSeq" id="WP_406854780.1">
    <property type="nucleotide sequence ID" value="NZ_CP157484.1"/>
</dbReference>
<gene>
    <name evidence="3" type="ORF">ABEG18_19865</name>
</gene>
<dbReference type="EMBL" id="CP157484">
    <property type="protein sequence ID" value="XBO37955.1"/>
    <property type="molecule type" value="Genomic_DNA"/>
</dbReference>
<dbReference type="AlphaFoldDB" id="A0AAU7JCT1"/>
<feature type="domain" description="Aminoglycoside phosphotransferase" evidence="2">
    <location>
        <begin position="39"/>
        <end position="264"/>
    </location>
</feature>
<dbReference type="InterPro" id="IPR052898">
    <property type="entry name" value="ACAD10-like"/>
</dbReference>
<dbReference type="CDD" id="cd05154">
    <property type="entry name" value="ACAD10_11_N-like"/>
    <property type="match status" value="1"/>
</dbReference>
<reference evidence="3" key="1">
    <citation type="submission" date="2024-05" db="EMBL/GenBank/DDBJ databases">
        <authorList>
            <person name="Kim S."/>
            <person name="Heo J."/>
            <person name="Choi H."/>
            <person name="Choi Y."/>
            <person name="Kwon S.-W."/>
            <person name="Kim Y."/>
        </authorList>
    </citation>
    <scope>NUCLEOTIDE SEQUENCE</scope>
    <source>
        <strain evidence="3">KACC 23698</strain>
    </source>
</reference>
<dbReference type="InterPro" id="IPR011009">
    <property type="entry name" value="Kinase-like_dom_sf"/>
</dbReference>
<feature type="region of interest" description="Disordered" evidence="1">
    <location>
        <begin position="34"/>
        <end position="58"/>
    </location>
</feature>
<organism evidence="3">
    <name type="scientific">Alsobacter sp. KACC 23698</name>
    <dbReference type="NCBI Taxonomy" id="3149229"/>
    <lineage>
        <taxon>Bacteria</taxon>
        <taxon>Pseudomonadati</taxon>
        <taxon>Pseudomonadota</taxon>
        <taxon>Alphaproteobacteria</taxon>
        <taxon>Hyphomicrobiales</taxon>
        <taxon>Alsobacteraceae</taxon>
        <taxon>Alsobacter</taxon>
    </lineage>
</organism>
<name>A0AAU7JCT1_9HYPH</name>
<dbReference type="Pfam" id="PF01636">
    <property type="entry name" value="APH"/>
    <property type="match status" value="1"/>
</dbReference>
<dbReference type="Gene3D" id="3.90.1200.10">
    <property type="match status" value="1"/>
</dbReference>
<proteinExistence type="predicted"/>